<dbReference type="Proteomes" id="UP000663852">
    <property type="component" value="Unassembled WGS sequence"/>
</dbReference>
<dbReference type="EMBL" id="CAJNOR010001066">
    <property type="protein sequence ID" value="CAF1068027.1"/>
    <property type="molecule type" value="Genomic_DNA"/>
</dbReference>
<evidence type="ECO:0000313" key="4">
    <source>
        <dbReference type="EMBL" id="CAF0984133.1"/>
    </source>
</evidence>
<keyword evidence="2" id="KW-0539">Nucleus</keyword>
<name>A0A814LT93_ADIRI</name>
<dbReference type="Pfam" id="PF25879">
    <property type="entry name" value="WHD_LYAR"/>
    <property type="match status" value="1"/>
</dbReference>
<evidence type="ECO:0000313" key="6">
    <source>
        <dbReference type="Proteomes" id="UP000663828"/>
    </source>
</evidence>
<accession>A0A814LT93</accession>
<organism evidence="5 6">
    <name type="scientific">Adineta ricciae</name>
    <name type="common">Rotifer</name>
    <dbReference type="NCBI Taxonomy" id="249248"/>
    <lineage>
        <taxon>Eukaryota</taxon>
        <taxon>Metazoa</taxon>
        <taxon>Spiralia</taxon>
        <taxon>Gnathifera</taxon>
        <taxon>Rotifera</taxon>
        <taxon>Eurotatoria</taxon>
        <taxon>Bdelloidea</taxon>
        <taxon>Adinetida</taxon>
        <taxon>Adinetidae</taxon>
        <taxon>Adineta</taxon>
    </lineage>
</organism>
<evidence type="ECO:0000313" key="5">
    <source>
        <dbReference type="EMBL" id="CAF1068027.1"/>
    </source>
</evidence>
<proteinExistence type="predicted"/>
<feature type="domain" description="Cell growth-regulating nucleolar protein-like winged helix" evidence="3">
    <location>
        <begin position="9"/>
        <end position="67"/>
    </location>
</feature>
<gene>
    <name evidence="4" type="ORF">EDS130_LOCUS14032</name>
    <name evidence="5" type="ORF">XAT740_LOCUS16652</name>
</gene>
<evidence type="ECO:0000259" key="3">
    <source>
        <dbReference type="Pfam" id="PF25879"/>
    </source>
</evidence>
<reference evidence="5" key="1">
    <citation type="submission" date="2021-02" db="EMBL/GenBank/DDBJ databases">
        <authorList>
            <person name="Nowell W R."/>
        </authorList>
    </citation>
    <scope>NUCLEOTIDE SEQUENCE</scope>
</reference>
<evidence type="ECO:0000256" key="1">
    <source>
        <dbReference type="ARBA" id="ARBA00004123"/>
    </source>
</evidence>
<dbReference type="EMBL" id="CAJNOJ010000056">
    <property type="protein sequence ID" value="CAF0984133.1"/>
    <property type="molecule type" value="Genomic_DNA"/>
</dbReference>
<sequence length="91" mass="10979">MNGDIWLTSFNWTERIRGIVENSYGKTIDFDKLRKEIIKQYRQVRPDSDKTTKELTNQLEKQLAKAPFIGRMGNDIYYLYYFQTRDNDFDL</sequence>
<dbReference type="OrthoDB" id="10000070at2759"/>
<dbReference type="Proteomes" id="UP000663828">
    <property type="component" value="Unassembled WGS sequence"/>
</dbReference>
<protein>
    <recommendedName>
        <fullName evidence="3">Cell growth-regulating nucleolar protein-like winged helix domain-containing protein</fullName>
    </recommendedName>
</protein>
<evidence type="ECO:0000256" key="2">
    <source>
        <dbReference type="ARBA" id="ARBA00023242"/>
    </source>
</evidence>
<comment type="caution">
    <text evidence="5">The sequence shown here is derived from an EMBL/GenBank/DDBJ whole genome shotgun (WGS) entry which is preliminary data.</text>
</comment>
<comment type="subcellular location">
    <subcellularLocation>
        <location evidence="1">Nucleus</location>
    </subcellularLocation>
</comment>
<keyword evidence="6" id="KW-1185">Reference proteome</keyword>
<dbReference type="AlphaFoldDB" id="A0A814LT93"/>
<dbReference type="InterPro" id="IPR058719">
    <property type="entry name" value="WHD_LYAR"/>
</dbReference>